<proteinExistence type="predicted"/>
<dbReference type="InterPro" id="IPR008979">
    <property type="entry name" value="Galactose-bd-like_sf"/>
</dbReference>
<dbReference type="GO" id="GO:0006516">
    <property type="term" value="P:glycoprotein catabolic process"/>
    <property type="evidence" value="ECO:0007669"/>
    <property type="project" value="TreeGrafter"/>
</dbReference>
<accession>A0A674IEV5</accession>
<dbReference type="GO" id="GO:0019005">
    <property type="term" value="C:SCF ubiquitin ligase complex"/>
    <property type="evidence" value="ECO:0007669"/>
    <property type="project" value="TreeGrafter"/>
</dbReference>
<dbReference type="InterPro" id="IPR007397">
    <property type="entry name" value="F-box-assoc_dom"/>
</dbReference>
<dbReference type="GeneTree" id="ENSGT00940000161313"/>
<sequence length="136" mass="15673">MSTGASVWCVKSQLVDLLKEGLWEELLDIYQPEIYISDWWSTRCGCVYSICVKLLAANRSTVIAEFKANPDPHGFVTGSRDQFGFLFLPSQVSYRFRQYGRGVRYVHFLHRGKDILYWAGYYGARITNSTVMVKLN</sequence>
<dbReference type="SUPFAM" id="SSF49785">
    <property type="entry name" value="Galactose-binding domain-like"/>
    <property type="match status" value="1"/>
</dbReference>
<dbReference type="GO" id="GO:0036503">
    <property type="term" value="P:ERAD pathway"/>
    <property type="evidence" value="ECO:0007669"/>
    <property type="project" value="TreeGrafter"/>
</dbReference>
<evidence type="ECO:0000313" key="2">
    <source>
        <dbReference type="Ensembl" id="ENSTMTP00000007976.1"/>
    </source>
</evidence>
<reference evidence="2" key="2">
    <citation type="submission" date="2025-09" db="UniProtKB">
        <authorList>
            <consortium name="Ensembl"/>
        </authorList>
    </citation>
    <scope>IDENTIFICATION</scope>
</reference>
<organism evidence="2 3">
    <name type="scientific">Terrapene triunguis</name>
    <name type="common">Three-toed box turtle</name>
    <dbReference type="NCBI Taxonomy" id="2587831"/>
    <lineage>
        <taxon>Eukaryota</taxon>
        <taxon>Metazoa</taxon>
        <taxon>Chordata</taxon>
        <taxon>Craniata</taxon>
        <taxon>Vertebrata</taxon>
        <taxon>Euteleostomi</taxon>
        <taxon>Archelosauria</taxon>
        <taxon>Testudinata</taxon>
        <taxon>Testudines</taxon>
        <taxon>Cryptodira</taxon>
        <taxon>Durocryptodira</taxon>
        <taxon>Testudinoidea</taxon>
        <taxon>Emydidae</taxon>
        <taxon>Terrapene</taxon>
    </lineage>
</organism>
<dbReference type="Pfam" id="PF04300">
    <property type="entry name" value="FBA"/>
    <property type="match status" value="1"/>
</dbReference>
<dbReference type="PROSITE" id="PS51114">
    <property type="entry name" value="FBA"/>
    <property type="match status" value="1"/>
</dbReference>
<dbReference type="GO" id="GO:0061630">
    <property type="term" value="F:ubiquitin protein ligase activity"/>
    <property type="evidence" value="ECO:0007669"/>
    <property type="project" value="TreeGrafter"/>
</dbReference>
<dbReference type="InParanoid" id="A0A674IEV5"/>
<dbReference type="GO" id="GO:0005737">
    <property type="term" value="C:cytoplasm"/>
    <property type="evidence" value="ECO:0007669"/>
    <property type="project" value="UniProtKB-ARBA"/>
</dbReference>
<dbReference type="GO" id="GO:0031146">
    <property type="term" value="P:SCF-dependent proteasomal ubiquitin-dependent protein catabolic process"/>
    <property type="evidence" value="ECO:0007669"/>
    <property type="project" value="TreeGrafter"/>
</dbReference>
<keyword evidence="3" id="KW-1185">Reference proteome</keyword>
<dbReference type="SMART" id="SM01198">
    <property type="entry name" value="FBA"/>
    <property type="match status" value="1"/>
</dbReference>
<protein>
    <recommendedName>
        <fullName evidence="1">FBA domain-containing protein</fullName>
    </recommendedName>
</protein>
<dbReference type="FunFam" id="2.60.120.260:FF:000012">
    <property type="entry name" value="F-box only protein 2"/>
    <property type="match status" value="1"/>
</dbReference>
<dbReference type="Proteomes" id="UP000472274">
    <property type="component" value="Unplaced"/>
</dbReference>
<feature type="domain" description="FBA" evidence="1">
    <location>
        <begin position="1"/>
        <end position="135"/>
    </location>
</feature>
<dbReference type="AlphaFoldDB" id="A0A674IEV5"/>
<evidence type="ECO:0000259" key="1">
    <source>
        <dbReference type="PROSITE" id="PS51114"/>
    </source>
</evidence>
<dbReference type="Gene3D" id="2.60.120.260">
    <property type="entry name" value="Galactose-binding domain-like"/>
    <property type="match status" value="1"/>
</dbReference>
<dbReference type="InterPro" id="IPR039752">
    <property type="entry name" value="F-box_only"/>
</dbReference>
<dbReference type="Ensembl" id="ENSTMTT00000008239.1">
    <property type="protein sequence ID" value="ENSTMTP00000007976.1"/>
    <property type="gene ID" value="ENSTMTG00000005805.1"/>
</dbReference>
<dbReference type="PANTHER" id="PTHR12125">
    <property type="entry name" value="F-BOX ONLY PROTEIN 6-LIKE PROTEIN"/>
    <property type="match status" value="1"/>
</dbReference>
<name>A0A674IEV5_9SAUR</name>
<evidence type="ECO:0000313" key="3">
    <source>
        <dbReference type="Proteomes" id="UP000472274"/>
    </source>
</evidence>
<dbReference type="PANTHER" id="PTHR12125:SF9">
    <property type="entry name" value="F-BOX ONLY PROTEIN 27"/>
    <property type="match status" value="1"/>
</dbReference>
<reference evidence="2" key="1">
    <citation type="submission" date="2025-08" db="UniProtKB">
        <authorList>
            <consortium name="Ensembl"/>
        </authorList>
    </citation>
    <scope>IDENTIFICATION</scope>
</reference>